<dbReference type="AlphaFoldDB" id="A0A4E0QJW2"/>
<protein>
    <submittedName>
        <fullName evidence="1">Uncharacterized protein</fullName>
    </submittedName>
</protein>
<proteinExistence type="predicted"/>
<gene>
    <name evidence="1" type="ORF">PN36_29030</name>
</gene>
<name>A0A4E0QJW2_9GAMM</name>
<organism evidence="1 2">
    <name type="scientific">Candidatus Thiomargarita nelsonii</name>
    <dbReference type="NCBI Taxonomy" id="1003181"/>
    <lineage>
        <taxon>Bacteria</taxon>
        <taxon>Pseudomonadati</taxon>
        <taxon>Pseudomonadota</taxon>
        <taxon>Gammaproteobacteria</taxon>
        <taxon>Thiotrichales</taxon>
        <taxon>Thiotrichaceae</taxon>
        <taxon>Thiomargarita</taxon>
    </lineage>
</organism>
<dbReference type="Proteomes" id="UP000030428">
    <property type="component" value="Unassembled WGS sequence"/>
</dbReference>
<evidence type="ECO:0000313" key="1">
    <source>
        <dbReference type="EMBL" id="TGN99963.1"/>
    </source>
</evidence>
<accession>A0A4E0QJW2</accession>
<sequence length="69" mass="8156">MDETYLNEAVELFFDEKKENSSKEVNENVDFEKELQDKRMLPIVPTFICGLLRTNLKCFGSVRKRMIPK</sequence>
<reference evidence="1 2" key="1">
    <citation type="journal article" date="2016" name="Front. Microbiol.">
        <title>Single-Cell (Meta-)Genomics of a Dimorphic Candidatus Thiomargarita nelsonii Reveals Genomic Plasticity.</title>
        <authorList>
            <person name="Flood B.E."/>
            <person name="Fliss P."/>
            <person name="Jones D.S."/>
            <person name="Dick G.J."/>
            <person name="Jain S."/>
            <person name="Kaster A.K."/>
            <person name="Winkel M."/>
            <person name="Mussmann M."/>
            <person name="Bailey J."/>
        </authorList>
    </citation>
    <scope>NUCLEOTIDE SEQUENCE [LARGE SCALE GENOMIC DNA]</scope>
    <source>
        <strain evidence="1">Hydrate Ridge</strain>
    </source>
</reference>
<evidence type="ECO:0000313" key="2">
    <source>
        <dbReference type="Proteomes" id="UP000030428"/>
    </source>
</evidence>
<comment type="caution">
    <text evidence="1">The sequence shown here is derived from an EMBL/GenBank/DDBJ whole genome shotgun (WGS) entry which is preliminary data.</text>
</comment>
<keyword evidence="2" id="KW-1185">Reference proteome</keyword>
<dbReference type="EMBL" id="JSZA02000196">
    <property type="protein sequence ID" value="TGN99963.1"/>
    <property type="molecule type" value="Genomic_DNA"/>
</dbReference>